<evidence type="ECO:0000313" key="1">
    <source>
        <dbReference type="EMBL" id="KAA6360917.1"/>
    </source>
</evidence>
<dbReference type="EMBL" id="SNRW01026266">
    <property type="protein sequence ID" value="KAA6360917.1"/>
    <property type="molecule type" value="Genomic_DNA"/>
</dbReference>
<sequence>MGIPGVIYYQDQQGGGCIGKVLNIGGGMLLPNIEEGLGGQLYIGEKEEGCCYQPNIKGGGGTIELNYGFQYQFQLFIDQKGLLLYAQLFINNLLF</sequence>
<dbReference type="AlphaFoldDB" id="A0A5J4TRN2"/>
<gene>
    <name evidence="1" type="ORF">EZS28_043556</name>
</gene>
<comment type="caution">
    <text evidence="1">The sequence shown here is derived from an EMBL/GenBank/DDBJ whole genome shotgun (WGS) entry which is preliminary data.</text>
</comment>
<proteinExistence type="predicted"/>
<name>A0A5J4TRN2_9EUKA</name>
<evidence type="ECO:0000313" key="2">
    <source>
        <dbReference type="Proteomes" id="UP000324800"/>
    </source>
</evidence>
<organism evidence="1 2">
    <name type="scientific">Streblomastix strix</name>
    <dbReference type="NCBI Taxonomy" id="222440"/>
    <lineage>
        <taxon>Eukaryota</taxon>
        <taxon>Metamonada</taxon>
        <taxon>Preaxostyla</taxon>
        <taxon>Oxymonadida</taxon>
        <taxon>Streblomastigidae</taxon>
        <taxon>Streblomastix</taxon>
    </lineage>
</organism>
<accession>A0A5J4TRN2</accession>
<protein>
    <submittedName>
        <fullName evidence="1">Uncharacterized protein</fullName>
    </submittedName>
</protein>
<reference evidence="1 2" key="1">
    <citation type="submission" date="2019-03" db="EMBL/GenBank/DDBJ databases">
        <title>Single cell metagenomics reveals metabolic interactions within the superorganism composed of flagellate Streblomastix strix and complex community of Bacteroidetes bacteria on its surface.</title>
        <authorList>
            <person name="Treitli S.C."/>
            <person name="Kolisko M."/>
            <person name="Husnik F."/>
            <person name="Keeling P."/>
            <person name="Hampl V."/>
        </authorList>
    </citation>
    <scope>NUCLEOTIDE SEQUENCE [LARGE SCALE GENOMIC DNA]</scope>
    <source>
        <strain evidence="1">ST1C</strain>
    </source>
</reference>
<dbReference type="Proteomes" id="UP000324800">
    <property type="component" value="Unassembled WGS sequence"/>
</dbReference>